<reference evidence="2" key="1">
    <citation type="submission" date="2021-01" db="EMBL/GenBank/DDBJ databases">
        <authorList>
            <person name="Corre E."/>
            <person name="Pelletier E."/>
            <person name="Niang G."/>
            <person name="Scheremetjew M."/>
            <person name="Finn R."/>
            <person name="Kale V."/>
            <person name="Holt S."/>
            <person name="Cochrane G."/>
            <person name="Meng A."/>
            <person name="Brown T."/>
            <person name="Cohen L."/>
        </authorList>
    </citation>
    <scope>NUCLEOTIDE SEQUENCE</scope>
    <source>
        <strain evidence="2">CCMP281</strain>
    </source>
</reference>
<feature type="region of interest" description="Disordered" evidence="1">
    <location>
        <begin position="299"/>
        <end position="330"/>
    </location>
</feature>
<proteinExistence type="predicted"/>
<accession>A0A7S3FJ77</accession>
<feature type="region of interest" description="Disordered" evidence="1">
    <location>
        <begin position="81"/>
        <end position="100"/>
    </location>
</feature>
<dbReference type="AlphaFoldDB" id="A0A7S3FJ77"/>
<gene>
    <name evidence="2" type="ORF">HERI1096_LOCUS38772</name>
</gene>
<feature type="region of interest" description="Disordered" evidence="1">
    <location>
        <begin position="1"/>
        <end position="38"/>
    </location>
</feature>
<protein>
    <submittedName>
        <fullName evidence="2">Uncharacterized protein</fullName>
    </submittedName>
</protein>
<feature type="region of interest" description="Disordered" evidence="1">
    <location>
        <begin position="188"/>
        <end position="286"/>
    </location>
</feature>
<evidence type="ECO:0000313" key="2">
    <source>
        <dbReference type="EMBL" id="CAE0151111.1"/>
    </source>
</evidence>
<evidence type="ECO:0000256" key="1">
    <source>
        <dbReference type="SAM" id="MobiDB-lite"/>
    </source>
</evidence>
<organism evidence="2">
    <name type="scientific">Haptolina ericina</name>
    <dbReference type="NCBI Taxonomy" id="156174"/>
    <lineage>
        <taxon>Eukaryota</taxon>
        <taxon>Haptista</taxon>
        <taxon>Haptophyta</taxon>
        <taxon>Prymnesiophyceae</taxon>
        <taxon>Prymnesiales</taxon>
        <taxon>Prymnesiaceae</taxon>
        <taxon>Haptolina</taxon>
    </lineage>
</organism>
<sequence>MHIGDGSESSEQAGNVISAAGVAQGSGHQRSPRRLSWSPVLESSHAPSWLHADWRKEELFFQAAEIDASRDEARREGWRRPRYTPIRPPSYSGRKRPQPSVTMAQRQAAVQPYCMNAPASVMSSASASSSAIGRGTLPEASSGPCSVIYTIGGLPRPPPLSATQLSGSSDGSVLVNSPPLPAACFDACGLGTGTPPEDSPEGGGGAQPSSRGSAGFCLSLSRGFDGGAQGPGASPHPSPTSPASPGDIAAGISRLPLGAPCTGSAGSIQPPREVARASPPHPHAPAACIPRLSLGTACIGSPDNTAPPGESPRASPRNPHGLSMSQRAAALQWRSPRGVGAQAPIFIAAPAPLPGPT</sequence>
<dbReference type="EMBL" id="HBHX01070230">
    <property type="protein sequence ID" value="CAE0151111.1"/>
    <property type="molecule type" value="Transcribed_RNA"/>
</dbReference>
<name>A0A7S3FJ77_9EUKA</name>